<name>A0A450XLI0_9GAMM</name>
<dbReference type="EMBL" id="CAADFQ010000014">
    <property type="protein sequence ID" value="VFK30185.1"/>
    <property type="molecule type" value="Genomic_DNA"/>
</dbReference>
<evidence type="ECO:0000313" key="3">
    <source>
        <dbReference type="EMBL" id="VFK30185.1"/>
    </source>
</evidence>
<proteinExistence type="predicted"/>
<gene>
    <name evidence="4" type="ORF">BECKMB1821H_GA0114242_10164</name>
    <name evidence="3" type="ORF">BECKMB1821I_GA0114274_10144</name>
</gene>
<dbReference type="Pfam" id="PF12770">
    <property type="entry name" value="CHAT"/>
    <property type="match status" value="1"/>
</dbReference>
<sequence>MALAETNRSMAGETGPDSEDGVLYALEAQDLNLEGTELVVLSACDTGKGEVDYSENVYGPPPIDS</sequence>
<protein>
    <submittedName>
        <fullName evidence="3">CHAT domain-containing protein</fullName>
    </submittedName>
</protein>
<reference evidence="3" key="1">
    <citation type="submission" date="2019-02" db="EMBL/GenBank/DDBJ databases">
        <authorList>
            <person name="Gruber-Vodicka R. H."/>
            <person name="Seah K. B. B."/>
        </authorList>
    </citation>
    <scope>NUCLEOTIDE SEQUENCE</scope>
    <source>
        <strain evidence="4">BECK_BZ198</strain>
        <strain evidence="3">BECK_BZ199</strain>
    </source>
</reference>
<feature type="domain" description="CHAT" evidence="2">
    <location>
        <begin position="12"/>
        <end position="59"/>
    </location>
</feature>
<evidence type="ECO:0000259" key="2">
    <source>
        <dbReference type="Pfam" id="PF12770"/>
    </source>
</evidence>
<dbReference type="EMBL" id="CAADGH010000016">
    <property type="protein sequence ID" value="VFK75123.1"/>
    <property type="molecule type" value="Genomic_DNA"/>
</dbReference>
<evidence type="ECO:0000256" key="1">
    <source>
        <dbReference type="SAM" id="MobiDB-lite"/>
    </source>
</evidence>
<evidence type="ECO:0000313" key="4">
    <source>
        <dbReference type="EMBL" id="VFK75123.1"/>
    </source>
</evidence>
<dbReference type="AlphaFoldDB" id="A0A450XLI0"/>
<feature type="region of interest" description="Disordered" evidence="1">
    <location>
        <begin position="1"/>
        <end position="21"/>
    </location>
</feature>
<accession>A0A450XLI0</accession>
<dbReference type="InterPro" id="IPR024983">
    <property type="entry name" value="CHAT_dom"/>
</dbReference>
<organism evidence="3">
    <name type="scientific">Candidatus Kentrum sp. MB</name>
    <dbReference type="NCBI Taxonomy" id="2138164"/>
    <lineage>
        <taxon>Bacteria</taxon>
        <taxon>Pseudomonadati</taxon>
        <taxon>Pseudomonadota</taxon>
        <taxon>Gammaproteobacteria</taxon>
        <taxon>Candidatus Kentrum</taxon>
    </lineage>
</organism>